<reference evidence="2 3" key="1">
    <citation type="submission" date="2018-08" db="EMBL/GenBank/DDBJ databases">
        <title>A genome reference for cultivated species of the human gut microbiota.</title>
        <authorList>
            <person name="Zou Y."/>
            <person name="Xue W."/>
            <person name="Luo G."/>
        </authorList>
    </citation>
    <scope>NUCLEOTIDE SEQUENCE [LARGE SCALE GENOMIC DNA]</scope>
    <source>
        <strain evidence="2 3">AM25-21AC</strain>
    </source>
</reference>
<proteinExistence type="predicted"/>
<dbReference type="EMBL" id="QRHE01000006">
    <property type="protein sequence ID" value="RHF51461.1"/>
    <property type="molecule type" value="Genomic_DNA"/>
</dbReference>
<feature type="transmembrane region" description="Helical" evidence="1">
    <location>
        <begin position="6"/>
        <end position="27"/>
    </location>
</feature>
<accession>A0A414NWE2</accession>
<organism evidence="2 3">
    <name type="scientific">Mitsuokella multacida</name>
    <dbReference type="NCBI Taxonomy" id="52226"/>
    <lineage>
        <taxon>Bacteria</taxon>
        <taxon>Bacillati</taxon>
        <taxon>Bacillota</taxon>
        <taxon>Negativicutes</taxon>
        <taxon>Selenomonadales</taxon>
        <taxon>Selenomonadaceae</taxon>
        <taxon>Mitsuokella</taxon>
    </lineage>
</organism>
<protein>
    <submittedName>
        <fullName evidence="2">Uncharacterized protein</fullName>
    </submittedName>
</protein>
<sequence>MIYDLENIAIGFVIGAAVAVPFTFRLCASTMKWCLRYATRYRVAFRVMCKQYRKEKNCRGCKYNDDWRHGGCRISPRYQSDIDEHICGAVAKKFVEDRIEKAGIE</sequence>
<name>A0A414NWE2_9FIRM</name>
<keyword evidence="1" id="KW-0472">Membrane</keyword>
<evidence type="ECO:0000256" key="1">
    <source>
        <dbReference type="SAM" id="Phobius"/>
    </source>
</evidence>
<comment type="caution">
    <text evidence="2">The sequence shown here is derived from an EMBL/GenBank/DDBJ whole genome shotgun (WGS) entry which is preliminary data.</text>
</comment>
<gene>
    <name evidence="2" type="ORF">DW674_06765</name>
</gene>
<keyword evidence="1" id="KW-1133">Transmembrane helix</keyword>
<evidence type="ECO:0000313" key="3">
    <source>
        <dbReference type="Proteomes" id="UP000283442"/>
    </source>
</evidence>
<keyword evidence="1" id="KW-0812">Transmembrane</keyword>
<dbReference type="AlphaFoldDB" id="A0A414NWE2"/>
<evidence type="ECO:0000313" key="2">
    <source>
        <dbReference type="EMBL" id="RHF51461.1"/>
    </source>
</evidence>
<dbReference type="Proteomes" id="UP000283442">
    <property type="component" value="Unassembled WGS sequence"/>
</dbReference>